<dbReference type="PROSITE" id="PS51123">
    <property type="entry name" value="OMPA_2"/>
    <property type="match status" value="1"/>
</dbReference>
<evidence type="ECO:0000256" key="2">
    <source>
        <dbReference type="PROSITE-ProRule" id="PRU00473"/>
    </source>
</evidence>
<dbReference type="InterPro" id="IPR006665">
    <property type="entry name" value="OmpA-like"/>
</dbReference>
<dbReference type="SUPFAM" id="SSF103088">
    <property type="entry name" value="OmpA-like"/>
    <property type="match status" value="1"/>
</dbReference>
<dbReference type="InterPro" id="IPR050811">
    <property type="entry name" value="Phosphate_ABC_transporter"/>
</dbReference>
<organism evidence="5 6">
    <name type="scientific">Donghicola mangrovi</name>
    <dbReference type="NCBI Taxonomy" id="2729614"/>
    <lineage>
        <taxon>Bacteria</taxon>
        <taxon>Pseudomonadati</taxon>
        <taxon>Pseudomonadota</taxon>
        <taxon>Alphaproteobacteria</taxon>
        <taxon>Rhodobacterales</taxon>
        <taxon>Roseobacteraceae</taxon>
        <taxon>Donghicola</taxon>
    </lineage>
</organism>
<evidence type="ECO:0000259" key="4">
    <source>
        <dbReference type="PROSITE" id="PS51123"/>
    </source>
</evidence>
<dbReference type="Gene3D" id="3.40.190.10">
    <property type="entry name" value="Periplasmic binding protein-like II"/>
    <property type="match status" value="2"/>
</dbReference>
<evidence type="ECO:0000313" key="5">
    <source>
        <dbReference type="EMBL" id="NVO22233.1"/>
    </source>
</evidence>
<dbReference type="Pfam" id="PF12849">
    <property type="entry name" value="PBP_like_2"/>
    <property type="match status" value="1"/>
</dbReference>
<dbReference type="InterPro" id="IPR024370">
    <property type="entry name" value="PBP_domain"/>
</dbReference>
<dbReference type="SUPFAM" id="SSF53850">
    <property type="entry name" value="Periplasmic binding protein-like II"/>
    <property type="match status" value="1"/>
</dbReference>
<evidence type="ECO:0000313" key="6">
    <source>
        <dbReference type="Proteomes" id="UP000592216"/>
    </source>
</evidence>
<dbReference type="InterPro" id="IPR036737">
    <property type="entry name" value="OmpA-like_sf"/>
</dbReference>
<dbReference type="RefSeq" id="WP_177156552.1">
    <property type="nucleotide sequence ID" value="NZ_JABCJE010000001.1"/>
</dbReference>
<feature type="domain" description="OmpA-like" evidence="4">
    <location>
        <begin position="394"/>
        <end position="516"/>
    </location>
</feature>
<dbReference type="Pfam" id="PF00691">
    <property type="entry name" value="OmpA"/>
    <property type="match status" value="1"/>
</dbReference>
<keyword evidence="1 3" id="KW-0732">Signal</keyword>
<dbReference type="Gene3D" id="3.30.1330.60">
    <property type="entry name" value="OmpA-like domain"/>
    <property type="match status" value="1"/>
</dbReference>
<proteinExistence type="predicted"/>
<reference evidence="5 6" key="1">
    <citation type="submission" date="2020-04" db="EMBL/GenBank/DDBJ databases">
        <title>Donghicola sp., a member of the Rhodobacteraceae family isolated from mangrove forest in Thailand.</title>
        <authorList>
            <person name="Charoenyingcharoen P."/>
            <person name="Yukphan P."/>
        </authorList>
    </citation>
    <scope>NUCLEOTIDE SEQUENCE [LARGE SCALE GENOMIC DNA]</scope>
    <source>
        <strain evidence="5 6">B5-SW-15</strain>
    </source>
</reference>
<dbReference type="EMBL" id="JABCJE010000001">
    <property type="protein sequence ID" value="NVO22233.1"/>
    <property type="molecule type" value="Genomic_DNA"/>
</dbReference>
<dbReference type="CDD" id="cd07185">
    <property type="entry name" value="OmpA_C-like"/>
    <property type="match status" value="1"/>
</dbReference>
<evidence type="ECO:0000256" key="3">
    <source>
        <dbReference type="SAM" id="SignalP"/>
    </source>
</evidence>
<feature type="chain" id="PRO_5032988753" evidence="3">
    <location>
        <begin position="25"/>
        <end position="526"/>
    </location>
</feature>
<evidence type="ECO:0000256" key="1">
    <source>
        <dbReference type="ARBA" id="ARBA00022729"/>
    </source>
</evidence>
<protein>
    <submittedName>
        <fullName evidence="5">OmpA family protein</fullName>
    </submittedName>
</protein>
<feature type="signal peptide" evidence="3">
    <location>
        <begin position="1"/>
        <end position="24"/>
    </location>
</feature>
<dbReference type="AlphaFoldDB" id="A0A850PZL9"/>
<gene>
    <name evidence="5" type="ORF">HJ536_02595</name>
</gene>
<dbReference type="PANTHER" id="PTHR30570">
    <property type="entry name" value="PERIPLASMIC PHOSPHATE BINDING COMPONENT OF PHOSPHATE ABC TRANSPORTER"/>
    <property type="match status" value="1"/>
</dbReference>
<accession>A0A850PZL9</accession>
<dbReference type="PANTHER" id="PTHR30570:SF1">
    <property type="entry name" value="PHOSPHATE-BINDING PROTEIN PSTS"/>
    <property type="match status" value="1"/>
</dbReference>
<name>A0A850PZL9_9RHOB</name>
<dbReference type="Proteomes" id="UP000592216">
    <property type="component" value="Unassembled WGS sequence"/>
</dbReference>
<comment type="caution">
    <text evidence="5">The sequence shown here is derived from an EMBL/GenBank/DDBJ whole genome shotgun (WGS) entry which is preliminary data.</text>
</comment>
<sequence length="526" mass="55190">MLVFRRAAIIAAHLFLLVASSVTAQDISLLSHDKAIRLDGTFLGFDGRYYRIDTAYGELTVDGSGVLCEGPACPNLTDYVAELTVAGSQQIAQGLWLALLTGFAERNGWTLTQEPDAITLTESDTQRAVAVFHMAASTTDAGFAALLDGAADMVLASRPVTRQERALAKSAGIGDLAHGRQAMVIGLDAVVPIAAPSLPVSRLSLGQIRAILSGTITDWSQVDGPEAAITLHLPSLQTGFGQTIAAQFGVDLTKTKARPVFHDSAEALAAAVANDPFALGLTALTGANGANHLAIQGSCGFALRPDAKAVKAEDYPLNAPLILYRPARRLPKIGRDLVAYLASDEAQSLVRAAGYIDQAPEAYGLDTQGDRLMNAIRHAGTEVSLADLKAVVDELQPRQRLTTSFRFEAGSSQLDAQSRSNVELLAAALSRGDYDGKNLLFVGFSDGQGVAGANKALSQERAAVVLEAVLAAAEGGAGQATLGTVGYGEAMPMACDDSDWGRDANRRVEVWVKPAIGLTDTPRIGN</sequence>
<keyword evidence="2" id="KW-0472">Membrane</keyword>
<dbReference type="GO" id="GO:0016020">
    <property type="term" value="C:membrane"/>
    <property type="evidence" value="ECO:0007669"/>
    <property type="project" value="UniProtKB-UniRule"/>
</dbReference>